<feature type="chain" id="PRO_5043515667" evidence="1">
    <location>
        <begin position="32"/>
        <end position="658"/>
    </location>
</feature>
<reference evidence="3" key="1">
    <citation type="submission" date="2024-06" db="EMBL/GenBank/DDBJ databases">
        <authorList>
            <person name="Li S."/>
        </authorList>
    </citation>
    <scope>NUCLEOTIDE SEQUENCE</scope>
    <source>
        <strain evidence="3">SR10</strain>
    </source>
</reference>
<dbReference type="CDD" id="cd12797">
    <property type="entry name" value="M23_peptidase"/>
    <property type="match status" value="1"/>
</dbReference>
<dbReference type="PANTHER" id="PTHR21666:SF270">
    <property type="entry name" value="MUREIN HYDROLASE ACTIVATOR ENVC"/>
    <property type="match status" value="1"/>
</dbReference>
<dbReference type="InterPro" id="IPR049511">
    <property type="entry name" value="PGH-like_rpt"/>
</dbReference>
<dbReference type="Pfam" id="PF17660">
    <property type="entry name" value="BTRD1"/>
    <property type="match status" value="3"/>
</dbReference>
<dbReference type="RefSeq" id="WP_363800631.1">
    <property type="nucleotide sequence ID" value="NZ_CP159925.1"/>
</dbReference>
<feature type="domain" description="M23ase beta-sheet core" evidence="2">
    <location>
        <begin position="272"/>
        <end position="338"/>
    </location>
</feature>
<name>A0AAU8MXI0_9GAMM</name>
<dbReference type="SUPFAM" id="SSF51261">
    <property type="entry name" value="Duplicated hybrid motif"/>
    <property type="match status" value="1"/>
</dbReference>
<protein>
    <submittedName>
        <fullName evidence="3">M23 family metallopeptidase</fullName>
        <ecNumber evidence="3">3.4.-.-</ecNumber>
    </submittedName>
</protein>
<dbReference type="EMBL" id="CP159925">
    <property type="protein sequence ID" value="XCO77307.1"/>
    <property type="molecule type" value="Genomic_DNA"/>
</dbReference>
<feature type="signal peptide" evidence="1">
    <location>
        <begin position="1"/>
        <end position="31"/>
    </location>
</feature>
<dbReference type="AlphaFoldDB" id="A0AAU8MXI0"/>
<evidence type="ECO:0000256" key="1">
    <source>
        <dbReference type="SAM" id="SignalP"/>
    </source>
</evidence>
<evidence type="ECO:0000259" key="2">
    <source>
        <dbReference type="Pfam" id="PF01551"/>
    </source>
</evidence>
<gene>
    <name evidence="3" type="ORF">ABU614_11145</name>
</gene>
<evidence type="ECO:0000313" key="3">
    <source>
        <dbReference type="EMBL" id="XCO77307.1"/>
    </source>
</evidence>
<dbReference type="Gene3D" id="2.70.70.10">
    <property type="entry name" value="Glucose Permease (Domain IIA)"/>
    <property type="match status" value="1"/>
</dbReference>
<dbReference type="EC" id="3.4.-.-" evidence="3"/>
<dbReference type="GO" id="GO:0004222">
    <property type="term" value="F:metalloendopeptidase activity"/>
    <property type="evidence" value="ECO:0007669"/>
    <property type="project" value="TreeGrafter"/>
</dbReference>
<keyword evidence="3" id="KW-0378">Hydrolase</keyword>
<organism evidence="3">
    <name type="scientific">Lysobacter firmicutimachus</name>
    <dbReference type="NCBI Taxonomy" id="1792846"/>
    <lineage>
        <taxon>Bacteria</taxon>
        <taxon>Pseudomonadati</taxon>
        <taxon>Pseudomonadota</taxon>
        <taxon>Gammaproteobacteria</taxon>
        <taxon>Lysobacterales</taxon>
        <taxon>Lysobacteraceae</taxon>
        <taxon>Lysobacter</taxon>
    </lineage>
</organism>
<sequence length="658" mass="71182">MKSQSSASLLALRSLPAALLLALCAAGGAQAQALNVTVFNPLESGKVVLEPIGPAQVGGVMQGRISMGMTLRNNDTVPLKVVKVEIQDQIASNYLTPAEIAPGTEIEFWNCRCNWYNPDETAPKIPSSFPIVINAPYPATVKIAVYLQGYANPVVKTLPLATTTNQGGPLNYAARANDLRPNEAWQTSSNHLGNTQAFGLDTSVAGWNGSFWDAKRPGATSTQTEGQRAYGLPVYAMTDGTVCSALNDLPEWKNFPRVSDELEPAPVSPSTGKYSSGGNFLNLKNGNEITLYAHLQPGSIPAELLVPGATVKRGQYLGKVGYTGASSGPHLHVHVSKESGTPCVGTDKRPRPMTFDEIQSLTRGEANTMAGLGSMDPSDWTALSNHSAPHPYSLIYPSSAAFPFDAAEKDEKTFIGVWRPSNAIEIRINKPSWSSFVAKRNELVGDGFRLENIDTFVENGDRHFVGVFKRGSGGGALYNGASWEQFTAVWKELSDDGQRLVDLTTYLSGNERHYVGVFRPGNDHAGLWSHTGYSAFANQREIAEGLGLRLIDMESFDLGNGQRQYVGVYRAGSDNSELARSPSWSAFVAKWHELSNTGYRLIDVDTFVEAGVRNYVGVYRAGSGVTALEAVKGWQGLFQSSEKYATQNLRLVDVQAIE</sequence>
<dbReference type="InterPro" id="IPR011055">
    <property type="entry name" value="Dup_hybrid_motif"/>
</dbReference>
<proteinExistence type="predicted"/>
<dbReference type="InterPro" id="IPR050570">
    <property type="entry name" value="Cell_wall_metabolism_enzyme"/>
</dbReference>
<dbReference type="PANTHER" id="PTHR21666">
    <property type="entry name" value="PEPTIDASE-RELATED"/>
    <property type="match status" value="1"/>
</dbReference>
<keyword evidence="1" id="KW-0732">Signal</keyword>
<dbReference type="Pfam" id="PF01551">
    <property type="entry name" value="Peptidase_M23"/>
    <property type="match status" value="1"/>
</dbReference>
<accession>A0AAU8MXI0</accession>
<dbReference type="InterPro" id="IPR016047">
    <property type="entry name" value="M23ase_b-sheet_dom"/>
</dbReference>